<evidence type="ECO:0000256" key="5">
    <source>
        <dbReference type="PIRSR" id="PIRSR606710-1"/>
    </source>
</evidence>
<protein>
    <submittedName>
        <fullName evidence="8">GH43 family beta-xylosidase</fullName>
    </submittedName>
</protein>
<gene>
    <name evidence="8" type="ORF">FHS16_000724</name>
</gene>
<dbReference type="GO" id="GO:0004553">
    <property type="term" value="F:hydrolase activity, hydrolyzing O-glycosyl compounds"/>
    <property type="evidence" value="ECO:0007669"/>
    <property type="project" value="InterPro"/>
</dbReference>
<dbReference type="PANTHER" id="PTHR43817">
    <property type="entry name" value="GLYCOSYL HYDROLASE"/>
    <property type="match status" value="1"/>
</dbReference>
<evidence type="ECO:0000313" key="9">
    <source>
        <dbReference type="Proteomes" id="UP000518605"/>
    </source>
</evidence>
<dbReference type="EMBL" id="JACHXW010000002">
    <property type="protein sequence ID" value="MBB3150690.1"/>
    <property type="molecule type" value="Genomic_DNA"/>
</dbReference>
<feature type="active site" description="Proton donor" evidence="5">
    <location>
        <position position="217"/>
    </location>
</feature>
<evidence type="ECO:0000256" key="6">
    <source>
        <dbReference type="PIRSR" id="PIRSR606710-2"/>
    </source>
</evidence>
<feature type="region of interest" description="Disordered" evidence="7">
    <location>
        <begin position="1"/>
        <end position="20"/>
    </location>
</feature>
<evidence type="ECO:0000313" key="8">
    <source>
        <dbReference type="EMBL" id="MBB3150690.1"/>
    </source>
</evidence>
<dbReference type="Pfam" id="PF04616">
    <property type="entry name" value="Glyco_hydro_43"/>
    <property type="match status" value="1"/>
</dbReference>
<reference evidence="8 9" key="1">
    <citation type="submission" date="2020-08" db="EMBL/GenBank/DDBJ databases">
        <title>Genomic Encyclopedia of Type Strains, Phase III (KMG-III): the genomes of soil and plant-associated and newly described type strains.</title>
        <authorList>
            <person name="Whitman W."/>
        </authorList>
    </citation>
    <scope>NUCLEOTIDE SEQUENCE [LARGE SCALE GENOMIC DNA]</scope>
    <source>
        <strain evidence="8 9">CECT 8234</strain>
    </source>
</reference>
<feature type="site" description="Important for catalytic activity, responsible for pKa modulation of the active site Glu and correct orientation of both the proton donor and substrate" evidence="6">
    <location>
        <position position="142"/>
    </location>
</feature>
<dbReference type="AlphaFoldDB" id="A0A7W5C4N8"/>
<dbReference type="CDD" id="cd08991">
    <property type="entry name" value="GH43_HoAraf43-like"/>
    <property type="match status" value="1"/>
</dbReference>
<evidence type="ECO:0000256" key="4">
    <source>
        <dbReference type="ARBA" id="ARBA00023295"/>
    </source>
</evidence>
<dbReference type="Proteomes" id="UP000518605">
    <property type="component" value="Unassembled WGS sequence"/>
</dbReference>
<sequence length="693" mass="77285">MDKRTQADGMPLNSADSYRNPLPIKAGEGQAEPLTLVHPDPYVLKHNGCYYTYATSEAGVIVLRSDDLLSWEHLGIGFQMGGRKNYWAPAAVYENGRFYLYVSSMPEHAEDVHEERLMVAVSETPEGPFEYVRTFYDTFSLDAHVVKDEHGDYYMFYSNNEYSGVDRDRAGTVILVDRLLDMVTPAGEPRIVVVPTIDEEIYEENRFGDGRDWHTIEGAFYLKRGLKHYMMYSGNAYVRPNYFLGYSVADASKDQSLLELDWLKYPSDDQYEPLLRKNEGVEGVGHNSVIRGPNNIDQWVFYHGRNADDVLDMNREQRTMRADPLLWNGDRLYIAGPSYKAQPAPARPALRDLFDGSGESLGGHWLTNAGDWSQANREAFQANRAVVAGAVTREPYTHYVLEASMKWHHDHTGGLYGIYAAYLDESSYVSVLFDVGRRVLRAQAVYKGVQHEAIEHALPETFHYGAFHLLRVEKTGRHYVIKLDGVAVIQANFPIVSGSVGMHTRYTSAAFAGFEVTRHAAMSAENGSAFAELLERVDGDGICRVIGGELHCRSHQNRRTSWKMQPSGTVEASNGFRFETDILIKRGAAFGMLASYSDERNGVEVILNRAAESITVTQYSEGAPNVILTASLAADSFDWTGWHTISSTVAGGSLTIRVDEHIWFADAIDGLGGAPGFIGTGEASFRETSFTAL</sequence>
<accession>A0A7W5C4N8</accession>
<evidence type="ECO:0000256" key="1">
    <source>
        <dbReference type="ARBA" id="ARBA00009865"/>
    </source>
</evidence>
<feature type="active site" description="Proton acceptor" evidence="5">
    <location>
        <position position="40"/>
    </location>
</feature>
<keyword evidence="4" id="KW-0326">Glycosidase</keyword>
<evidence type="ECO:0000256" key="3">
    <source>
        <dbReference type="ARBA" id="ARBA00022801"/>
    </source>
</evidence>
<keyword evidence="2" id="KW-0732">Signal</keyword>
<comment type="similarity">
    <text evidence="1">Belongs to the glycosyl hydrolase 43 family.</text>
</comment>
<keyword evidence="3" id="KW-0378">Hydrolase</keyword>
<dbReference type="SUPFAM" id="SSF75005">
    <property type="entry name" value="Arabinanase/levansucrase/invertase"/>
    <property type="match status" value="1"/>
</dbReference>
<dbReference type="Gene3D" id="2.60.120.560">
    <property type="entry name" value="Exo-inulinase, domain 1"/>
    <property type="match status" value="2"/>
</dbReference>
<evidence type="ECO:0000256" key="7">
    <source>
        <dbReference type="SAM" id="MobiDB-lite"/>
    </source>
</evidence>
<proteinExistence type="inferred from homology"/>
<dbReference type="InterPro" id="IPR023296">
    <property type="entry name" value="Glyco_hydro_beta-prop_sf"/>
</dbReference>
<dbReference type="PANTHER" id="PTHR43817:SF1">
    <property type="entry name" value="HYDROLASE, FAMILY 43, PUTATIVE (AFU_ORTHOLOGUE AFUA_3G01660)-RELATED"/>
    <property type="match status" value="1"/>
</dbReference>
<name>A0A7W5C4N8_9BACL</name>
<dbReference type="Gene3D" id="2.115.10.20">
    <property type="entry name" value="Glycosyl hydrolase domain, family 43"/>
    <property type="match status" value="1"/>
</dbReference>
<organism evidence="8 9">
    <name type="scientific">Paenibacillus endophyticus</name>
    <dbReference type="NCBI Taxonomy" id="1294268"/>
    <lineage>
        <taxon>Bacteria</taxon>
        <taxon>Bacillati</taxon>
        <taxon>Bacillota</taxon>
        <taxon>Bacilli</taxon>
        <taxon>Bacillales</taxon>
        <taxon>Paenibacillaceae</taxon>
        <taxon>Paenibacillus</taxon>
    </lineage>
</organism>
<evidence type="ECO:0000256" key="2">
    <source>
        <dbReference type="ARBA" id="ARBA00022729"/>
    </source>
</evidence>
<dbReference type="InterPro" id="IPR006710">
    <property type="entry name" value="Glyco_hydro_43"/>
</dbReference>
<dbReference type="RefSeq" id="WP_183558940.1">
    <property type="nucleotide sequence ID" value="NZ_CBCSLB010000004.1"/>
</dbReference>
<dbReference type="GO" id="GO:0005975">
    <property type="term" value="P:carbohydrate metabolic process"/>
    <property type="evidence" value="ECO:0007669"/>
    <property type="project" value="InterPro"/>
</dbReference>
<comment type="caution">
    <text evidence="8">The sequence shown here is derived from an EMBL/GenBank/DDBJ whole genome shotgun (WGS) entry which is preliminary data.</text>
</comment>
<keyword evidence="9" id="KW-1185">Reference proteome</keyword>